<proteinExistence type="predicted"/>
<dbReference type="InterPro" id="IPR011037">
    <property type="entry name" value="Pyrv_Knase-like_insert_dom_sf"/>
</dbReference>
<dbReference type="Pfam" id="PF03473">
    <property type="entry name" value="MOSC"/>
    <property type="match status" value="1"/>
</dbReference>
<comment type="caution">
    <text evidence="2">The sequence shown here is derived from an EMBL/GenBank/DDBJ whole genome shotgun (WGS) entry which is preliminary data.</text>
</comment>
<dbReference type="SUPFAM" id="SSF50800">
    <property type="entry name" value="PK beta-barrel domain-like"/>
    <property type="match status" value="1"/>
</dbReference>
<dbReference type="PROSITE" id="PS51340">
    <property type="entry name" value="MOSC"/>
    <property type="match status" value="1"/>
</dbReference>
<accession>A0A9X4B1R8</accession>
<dbReference type="EMBL" id="JAMRYU010000013">
    <property type="protein sequence ID" value="MDC4241042.1"/>
    <property type="molecule type" value="Genomic_DNA"/>
</dbReference>
<protein>
    <submittedName>
        <fullName evidence="2">MOSC domain-containing protein</fullName>
    </submittedName>
</protein>
<dbReference type="Gene3D" id="2.40.33.20">
    <property type="entry name" value="PK beta-barrel domain-like"/>
    <property type="match status" value="1"/>
</dbReference>
<dbReference type="PANTHER" id="PTHR36930">
    <property type="entry name" value="METAL-SULFUR CLUSTER BIOSYNTHESIS PROTEINS YUAD-RELATED"/>
    <property type="match status" value="1"/>
</dbReference>
<dbReference type="AlphaFoldDB" id="A0A9X4B1R8"/>
<evidence type="ECO:0000259" key="1">
    <source>
        <dbReference type="PROSITE" id="PS51340"/>
    </source>
</evidence>
<dbReference type="PANTHER" id="PTHR36930:SF1">
    <property type="entry name" value="MOSC DOMAIN-CONTAINING PROTEIN"/>
    <property type="match status" value="1"/>
</dbReference>
<evidence type="ECO:0000313" key="2">
    <source>
        <dbReference type="EMBL" id="MDC4241042.1"/>
    </source>
</evidence>
<dbReference type="RefSeq" id="WP_008679287.1">
    <property type="nucleotide sequence ID" value="NZ_CABKOG010000003.1"/>
</dbReference>
<dbReference type="GO" id="GO:0003824">
    <property type="term" value="F:catalytic activity"/>
    <property type="evidence" value="ECO:0007669"/>
    <property type="project" value="InterPro"/>
</dbReference>
<sequence length="151" mass="16768">MSKVLAICTSKHKGTLKNEVEEANFIEEFGIEGDAHAGKWHRQVSLLAFEKIDEFRNKGGNVDFGAFGENLVVDGIELNKLPIGQRLTVGEVLLEVTQIGKECHDKCAIYYQVGECIMPKNGIFTRVLKGGKVRVGDKCTLLDNEKKVFTL</sequence>
<keyword evidence="3" id="KW-1185">Reference proteome</keyword>
<reference evidence="2" key="1">
    <citation type="submission" date="2022-05" db="EMBL/GenBank/DDBJ databases">
        <title>Draft genome sequence of Clostridium tertium strain CP3 isolated from Peru.</title>
        <authorList>
            <person name="Hurtado R."/>
            <person name="Lima L."/>
            <person name="Sousa T."/>
            <person name="Jaiswal A.K."/>
            <person name="Tiwari S."/>
            <person name="Maturrano L."/>
            <person name="Brenig B."/>
            <person name="Azevedo V."/>
        </authorList>
    </citation>
    <scope>NUCLEOTIDE SEQUENCE</scope>
    <source>
        <strain evidence="2">CP3</strain>
    </source>
</reference>
<dbReference type="GO" id="GO:0030170">
    <property type="term" value="F:pyridoxal phosphate binding"/>
    <property type="evidence" value="ECO:0007669"/>
    <property type="project" value="InterPro"/>
</dbReference>
<dbReference type="InterPro" id="IPR005302">
    <property type="entry name" value="MoCF_Sase_C"/>
</dbReference>
<dbReference type="InterPro" id="IPR052716">
    <property type="entry name" value="MOSC_domain"/>
</dbReference>
<feature type="domain" description="MOSC" evidence="1">
    <location>
        <begin position="18"/>
        <end position="142"/>
    </location>
</feature>
<evidence type="ECO:0000313" key="3">
    <source>
        <dbReference type="Proteomes" id="UP001141183"/>
    </source>
</evidence>
<organism evidence="2 3">
    <name type="scientific">Clostridium tertium</name>
    <dbReference type="NCBI Taxonomy" id="1559"/>
    <lineage>
        <taxon>Bacteria</taxon>
        <taxon>Bacillati</taxon>
        <taxon>Bacillota</taxon>
        <taxon>Clostridia</taxon>
        <taxon>Eubacteriales</taxon>
        <taxon>Clostridiaceae</taxon>
        <taxon>Clostridium</taxon>
    </lineage>
</organism>
<name>A0A9X4B1R8_9CLOT</name>
<dbReference type="GO" id="GO:0030151">
    <property type="term" value="F:molybdenum ion binding"/>
    <property type="evidence" value="ECO:0007669"/>
    <property type="project" value="InterPro"/>
</dbReference>
<gene>
    <name evidence="2" type="ORF">NE398_12820</name>
</gene>
<dbReference type="Proteomes" id="UP001141183">
    <property type="component" value="Unassembled WGS sequence"/>
</dbReference>